<keyword evidence="5" id="KW-0067">ATP-binding</keyword>
<dbReference type="Pfam" id="PF00270">
    <property type="entry name" value="DEAD"/>
    <property type="match status" value="1"/>
</dbReference>
<dbReference type="Pfam" id="PF21010">
    <property type="entry name" value="HA2_C"/>
    <property type="match status" value="1"/>
</dbReference>
<evidence type="ECO:0000256" key="3">
    <source>
        <dbReference type="ARBA" id="ARBA00022801"/>
    </source>
</evidence>
<proteinExistence type="predicted"/>
<dbReference type="Pfam" id="PF00271">
    <property type="entry name" value="Helicase_C"/>
    <property type="match status" value="1"/>
</dbReference>
<dbReference type="PANTHER" id="PTHR18934:SF203">
    <property type="entry name" value="ATP-DEPENDENT RNA HELICASE A"/>
    <property type="match status" value="1"/>
</dbReference>
<dbReference type="InterPro" id="IPR002464">
    <property type="entry name" value="DNA/RNA_helicase_DEAH_CS"/>
</dbReference>
<dbReference type="SMART" id="SM00847">
    <property type="entry name" value="HA2"/>
    <property type="match status" value="1"/>
</dbReference>
<dbReference type="EMBL" id="JAABOE010000157">
    <property type="protein sequence ID" value="KAF3160800.1"/>
    <property type="molecule type" value="Genomic_DNA"/>
</dbReference>
<evidence type="ECO:0000256" key="1">
    <source>
        <dbReference type="ARBA" id="ARBA00012552"/>
    </source>
</evidence>
<name>A0A7C8NY25_ORBOL</name>
<feature type="region of interest" description="Disordered" evidence="6">
    <location>
        <begin position="1546"/>
        <end position="1567"/>
    </location>
</feature>
<dbReference type="GO" id="GO:0003723">
    <property type="term" value="F:RNA binding"/>
    <property type="evidence" value="ECO:0007669"/>
    <property type="project" value="TreeGrafter"/>
</dbReference>
<dbReference type="InterPro" id="IPR007502">
    <property type="entry name" value="Helicase-assoc_dom"/>
</dbReference>
<evidence type="ECO:0000313" key="9">
    <source>
        <dbReference type="EMBL" id="KAF3160800.1"/>
    </source>
</evidence>
<gene>
    <name evidence="9" type="primary">DHX9</name>
    <name evidence="10" type="ORF">TWF106_005224</name>
    <name evidence="9" type="ORF">TWF788_002861</name>
</gene>
<reference evidence="11 12" key="1">
    <citation type="submission" date="2019-06" db="EMBL/GenBank/DDBJ databases">
        <authorList>
            <person name="Palmer J.M."/>
        </authorList>
    </citation>
    <scope>NUCLEOTIDE SEQUENCE [LARGE SCALE GENOMIC DNA]</scope>
    <source>
        <strain evidence="10 11">TWF106</strain>
        <strain evidence="9 12">TWF788</strain>
    </source>
</reference>
<dbReference type="GO" id="GO:0003724">
    <property type="term" value="F:RNA helicase activity"/>
    <property type="evidence" value="ECO:0007669"/>
    <property type="project" value="UniProtKB-EC"/>
</dbReference>
<evidence type="ECO:0000256" key="2">
    <source>
        <dbReference type="ARBA" id="ARBA00022741"/>
    </source>
</evidence>
<evidence type="ECO:0000259" key="7">
    <source>
        <dbReference type="PROSITE" id="PS51192"/>
    </source>
</evidence>
<dbReference type="Pfam" id="PF04408">
    <property type="entry name" value="WHD_HA2"/>
    <property type="match status" value="1"/>
</dbReference>
<dbReference type="InterPro" id="IPR027417">
    <property type="entry name" value="P-loop_NTPase"/>
</dbReference>
<evidence type="ECO:0000259" key="8">
    <source>
        <dbReference type="PROSITE" id="PS51194"/>
    </source>
</evidence>
<feature type="domain" description="Helicase C-terminal" evidence="8">
    <location>
        <begin position="841"/>
        <end position="1015"/>
    </location>
</feature>
<evidence type="ECO:0000313" key="11">
    <source>
        <dbReference type="Proteomes" id="UP000472727"/>
    </source>
</evidence>
<dbReference type="PROSITE" id="PS51194">
    <property type="entry name" value="HELICASE_CTER"/>
    <property type="match status" value="1"/>
</dbReference>
<feature type="domain" description="Helicase ATP-binding" evidence="7">
    <location>
        <begin position="555"/>
        <end position="730"/>
    </location>
</feature>
<feature type="region of interest" description="Disordered" evidence="6">
    <location>
        <begin position="67"/>
        <end position="104"/>
    </location>
</feature>
<keyword evidence="4 9" id="KW-0347">Helicase</keyword>
<protein>
    <recommendedName>
        <fullName evidence="1">RNA helicase</fullName>
        <ecNumber evidence="1">3.6.4.13</ecNumber>
    </recommendedName>
</protein>
<dbReference type="Gene3D" id="1.20.120.1080">
    <property type="match status" value="1"/>
</dbReference>
<dbReference type="Gene3D" id="3.40.50.300">
    <property type="entry name" value="P-loop containing nucleotide triphosphate hydrolases"/>
    <property type="match status" value="2"/>
</dbReference>
<keyword evidence="3" id="KW-0378">Hydrolase</keyword>
<dbReference type="PROSITE" id="PS00690">
    <property type="entry name" value="DEAH_ATP_HELICASE"/>
    <property type="match status" value="1"/>
</dbReference>
<comment type="caution">
    <text evidence="9">The sequence shown here is derived from an EMBL/GenBank/DDBJ whole genome shotgun (WGS) entry which is preliminary data.</text>
</comment>
<dbReference type="EC" id="3.6.4.13" evidence="1"/>
<evidence type="ECO:0000256" key="6">
    <source>
        <dbReference type="SAM" id="MobiDB-lite"/>
    </source>
</evidence>
<dbReference type="SMART" id="SM00487">
    <property type="entry name" value="DEXDc"/>
    <property type="match status" value="1"/>
</dbReference>
<dbReference type="InterPro" id="IPR014001">
    <property type="entry name" value="Helicase_ATP-bd"/>
</dbReference>
<dbReference type="EMBL" id="WIWS01000236">
    <property type="protein sequence ID" value="KAF3196193.1"/>
    <property type="molecule type" value="Genomic_DNA"/>
</dbReference>
<dbReference type="GO" id="GO:1990904">
    <property type="term" value="C:ribonucleoprotein complex"/>
    <property type="evidence" value="ECO:0007669"/>
    <property type="project" value="UniProtKB-ARBA"/>
</dbReference>
<dbReference type="InterPro" id="IPR048333">
    <property type="entry name" value="HA2_WH"/>
</dbReference>
<dbReference type="FunFam" id="1.20.120.1080:FF:000002">
    <property type="entry name" value="Putative ATP-dependent RNA helicase DHX36"/>
    <property type="match status" value="1"/>
</dbReference>
<dbReference type="Proteomes" id="UP000479691">
    <property type="component" value="Unassembled WGS sequence"/>
</dbReference>
<evidence type="ECO:0000313" key="10">
    <source>
        <dbReference type="EMBL" id="KAF3196193.1"/>
    </source>
</evidence>
<accession>A0A7C8NY25</accession>
<evidence type="ECO:0000256" key="4">
    <source>
        <dbReference type="ARBA" id="ARBA00022806"/>
    </source>
</evidence>
<dbReference type="InterPro" id="IPR001650">
    <property type="entry name" value="Helicase_C-like"/>
</dbReference>
<dbReference type="GO" id="GO:0016787">
    <property type="term" value="F:hydrolase activity"/>
    <property type="evidence" value="ECO:0007669"/>
    <property type="project" value="UniProtKB-KW"/>
</dbReference>
<sequence length="1919" mass="213069">MQGSFLSSLGRRASPSYHRLQLRIVARSSLHRSLNSVAATPYSLCLSYSTQSELPLGARASNNIFFSSTHRSGGKGKPRAAPSPSSIPPTKPTSRQIVSGKKGNFAKLKANAKKGIGSSSSRHIAQHDLSNKSTENKHKADQQLPHDLHLYRTKADLLSEFKIPANGEYSRMRASPLTLLLDTGRFTKVSIFGSSSRTSRGNVVHHVRATGKMQIEDAPTSFVGYGAAETQSAAQSVAWLHIACQIHQQIGPEQVMGTTYDKGEITSEVLKKEKDSKLEVYEYCAAYNGTPEFHYRRVPRNRQHEIMLNFPQQNIKIVVRHRDAVLGDTIACLLFKKQAEKWHAQNSESNLQVKNVLSLNSSNARQFLDICKQQGKIAKYDCIIPTEKHLRVPGMHSLQALIDGEPLGQVVHGASKKATETLAYFVAALKLREAHPDMFVNFIEALRAGKGEVLKPLSPIWFRSRWDYLQPMVDTVNMVRRIGIPREYSDLTSRENDNATKSRSFGWSPPSHHAVKMRSQELLDEYLAYNADQSLEELRTKRADLPMNQHAAQVLGIVKNNPVSIIVGATGSGKTTQVPQILLEDAVKGGEGALCNIICTQPRRIAATSVAQRVAEERNEPLRKTIGYHVRFDSKVAAPNGSINFCTTGILLQQLRSNAEVALRGISHILIDEVHERDIQIDFLMVLLKRVMRQREQQGLSPIKVVLMSATMNTELFAGYFARIQENGRLKDCPSLFVPGRTFPVAEYFLDEVQSMLAAQYSASDLKLLRDPDTRDYLELESKYRAKVSPLQLTQASRNVSIPEDDSFIDWKRKAIVGDDGEVMVSNEKEDGLTPCGLIAIVIAHLAKTTDAGDILVFLPGLAEIKLVDEMLRLSAPLGVDFQNSDTYRIDILHSSLPQQQMDVFHANAAGKRKVILSTNIAETSVTIPEVRYVVDSGKLREKRFEQTSRITKLQCTWISKSNSKQRAGRAGRVRNGNYYALFTKERFTEFRPSSLPEILRSDLQEICLDIRAQGFKDPIAQFLSEAIEPPSSASIEAALSQLRGLGALEKDETLTNLGKVLATMPVEPALGKMILLGVIFKCLDPMIILGAASGSRELFVSPMERKREAQAIKKAFAKGTGSDHMAIINAFREWRTRRDNESMFATSRFTEENFLHRGALRVIDQTANQIEEILVTEGIIPYLQKNKRLKGEYGHPRLNENSASIPLIKALSLAGTYPNVGVALGGLGFRTMEENFVMIHPGSTNYSGRGQVQGPPRDTIVSFGTKARSSDGKSTYMRDVTQNTVLNAMLFGGKPTQQTNMLLFDGWIPVSISDERVLKVVLQFRLVLDKVLNYVFQNVSIRKSNNEAAKADEKLRDVVASGVLEALEKYSEVHPLGPLVSGRNTRSNVTIRSQQSMAVPGQRSFLRSSLSGHASPPRVKSQLVDNEFDLFRNTQLLDASNGLPRENYIKDSDRGNGLGRTERLAAGIDAVTEAAAENLTISDRHEDSTNLSHLHMTNKGIRLSKAPPFPIEFEETDESALPPTVKQGHVSPDTIKRGLEEIYSSGKRKAHHEGIDSGSTPESPTRKLRLNISRNLTDHYHPALYTSIKDKGHRMFLEHREALQREVSLLGDELVVERRKASIGKGLKAAVSPSDEIFGFITQCLDVNDEEITRNLATVQIARELETDPRSTLPRAEISSQYGVRDLSTLTFTNYNNAAQEPNPGSLNSRSLQGYSHESLLHFKATMEVVLTAGPIVNSLKVECSDWARMELGHTLSRLSAERNISTALYSITSYAALARRRAKCWVLLQNQFSKLIPATTQPEPSLKSTPPSEGGSQVARRLLVANLPRRKMTFQGRNAFSNAPISSETEVCLYWHINVKTTGESYSNVSANIKVLSGDSGEIRVTQQISNLFKVIVGEYGFMEGSSRLLHTIFGNF</sequence>
<dbReference type="SMART" id="SM00490">
    <property type="entry name" value="HELICc"/>
    <property type="match status" value="1"/>
</dbReference>
<dbReference type="Proteomes" id="UP000472727">
    <property type="component" value="Unassembled WGS sequence"/>
</dbReference>
<dbReference type="PANTHER" id="PTHR18934">
    <property type="entry name" value="ATP-DEPENDENT RNA HELICASE"/>
    <property type="match status" value="1"/>
</dbReference>
<dbReference type="GO" id="GO:0005524">
    <property type="term" value="F:ATP binding"/>
    <property type="evidence" value="ECO:0007669"/>
    <property type="project" value="UniProtKB-KW"/>
</dbReference>
<dbReference type="CDD" id="cd17917">
    <property type="entry name" value="DEXHc_RHA-like"/>
    <property type="match status" value="1"/>
</dbReference>
<dbReference type="PROSITE" id="PS51192">
    <property type="entry name" value="HELICASE_ATP_BIND_1"/>
    <property type="match status" value="1"/>
</dbReference>
<dbReference type="SUPFAM" id="SSF52540">
    <property type="entry name" value="P-loop containing nucleoside triphosphate hydrolases"/>
    <property type="match status" value="1"/>
</dbReference>
<evidence type="ECO:0000256" key="5">
    <source>
        <dbReference type="ARBA" id="ARBA00022840"/>
    </source>
</evidence>
<evidence type="ECO:0000313" key="12">
    <source>
        <dbReference type="Proteomes" id="UP000479691"/>
    </source>
</evidence>
<organism evidence="9 12">
    <name type="scientific">Orbilia oligospora</name>
    <name type="common">Nematode-trapping fungus</name>
    <name type="synonym">Arthrobotrys oligospora</name>
    <dbReference type="NCBI Taxonomy" id="2813651"/>
    <lineage>
        <taxon>Eukaryota</taxon>
        <taxon>Fungi</taxon>
        <taxon>Dikarya</taxon>
        <taxon>Ascomycota</taxon>
        <taxon>Pezizomycotina</taxon>
        <taxon>Orbiliomycetes</taxon>
        <taxon>Orbiliales</taxon>
        <taxon>Orbiliaceae</taxon>
        <taxon>Orbilia</taxon>
    </lineage>
</organism>
<dbReference type="InterPro" id="IPR011545">
    <property type="entry name" value="DEAD/DEAH_box_helicase_dom"/>
</dbReference>
<keyword evidence="2" id="KW-0547">Nucleotide-binding</keyword>
<dbReference type="CDD" id="cd18791">
    <property type="entry name" value="SF2_C_RHA"/>
    <property type="match status" value="1"/>
</dbReference>